<name>A0A9N9B2U6_9GLOM</name>
<proteinExistence type="predicted"/>
<feature type="compositionally biased region" description="Basic and acidic residues" evidence="1">
    <location>
        <begin position="1"/>
        <end position="23"/>
    </location>
</feature>
<accession>A0A9N9B2U6</accession>
<dbReference type="EMBL" id="CAJVPI010000549">
    <property type="protein sequence ID" value="CAG8549183.1"/>
    <property type="molecule type" value="Genomic_DNA"/>
</dbReference>
<dbReference type="AlphaFoldDB" id="A0A9N9B2U6"/>
<gene>
    <name evidence="2" type="ORF">PBRASI_LOCUS4994</name>
</gene>
<dbReference type="Proteomes" id="UP000789739">
    <property type="component" value="Unassembled WGS sequence"/>
</dbReference>
<feature type="region of interest" description="Disordered" evidence="1">
    <location>
        <begin position="1"/>
        <end position="51"/>
    </location>
</feature>
<protein>
    <submittedName>
        <fullName evidence="2">5782_t:CDS:1</fullName>
    </submittedName>
</protein>
<sequence length="87" mass="9871">MKQESESPNIEKSEEYEESKNKNEDEESLMEDNSVETQQKNTDRSASAISNQAGCAMPSQIILLIQILLDYVGRDKGRQIKMSIPHL</sequence>
<organism evidence="2 3">
    <name type="scientific">Paraglomus brasilianum</name>
    <dbReference type="NCBI Taxonomy" id="144538"/>
    <lineage>
        <taxon>Eukaryota</taxon>
        <taxon>Fungi</taxon>
        <taxon>Fungi incertae sedis</taxon>
        <taxon>Mucoromycota</taxon>
        <taxon>Glomeromycotina</taxon>
        <taxon>Glomeromycetes</taxon>
        <taxon>Paraglomerales</taxon>
        <taxon>Paraglomeraceae</taxon>
        <taxon>Paraglomus</taxon>
    </lineage>
</organism>
<keyword evidence="3" id="KW-1185">Reference proteome</keyword>
<feature type="compositionally biased region" description="Polar residues" evidence="1">
    <location>
        <begin position="35"/>
        <end position="51"/>
    </location>
</feature>
<feature type="compositionally biased region" description="Acidic residues" evidence="1">
    <location>
        <begin position="24"/>
        <end position="34"/>
    </location>
</feature>
<reference evidence="2" key="1">
    <citation type="submission" date="2021-06" db="EMBL/GenBank/DDBJ databases">
        <authorList>
            <person name="Kallberg Y."/>
            <person name="Tangrot J."/>
            <person name="Rosling A."/>
        </authorList>
    </citation>
    <scope>NUCLEOTIDE SEQUENCE</scope>
    <source>
        <strain evidence="2">BR232B</strain>
    </source>
</reference>
<evidence type="ECO:0000313" key="2">
    <source>
        <dbReference type="EMBL" id="CAG8549183.1"/>
    </source>
</evidence>
<evidence type="ECO:0000313" key="3">
    <source>
        <dbReference type="Proteomes" id="UP000789739"/>
    </source>
</evidence>
<evidence type="ECO:0000256" key="1">
    <source>
        <dbReference type="SAM" id="MobiDB-lite"/>
    </source>
</evidence>
<comment type="caution">
    <text evidence="2">The sequence shown here is derived from an EMBL/GenBank/DDBJ whole genome shotgun (WGS) entry which is preliminary data.</text>
</comment>